<protein>
    <recommendedName>
        <fullName evidence="4">Tail specific protease domain-containing protein</fullName>
    </recommendedName>
</protein>
<gene>
    <name evidence="2" type="ORF">KVV02_003142</name>
</gene>
<evidence type="ECO:0000313" key="3">
    <source>
        <dbReference type="Proteomes" id="UP000717515"/>
    </source>
</evidence>
<comment type="caution">
    <text evidence="2">The sequence shown here is derived from an EMBL/GenBank/DDBJ whole genome shotgun (WGS) entry which is preliminary data.</text>
</comment>
<accession>A0A9P7ZWW5</accession>
<reference evidence="2" key="1">
    <citation type="submission" date="2021-07" db="EMBL/GenBank/DDBJ databases">
        <title>Draft genome of Mortierella alpina, strain LL118, isolated from an aspen leaf litter sample.</title>
        <authorList>
            <person name="Yang S."/>
            <person name="Vinatzer B.A."/>
        </authorList>
    </citation>
    <scope>NUCLEOTIDE SEQUENCE</scope>
    <source>
        <strain evidence="2">LL118</strain>
    </source>
</reference>
<dbReference type="PANTHER" id="PTHR37049:SF4">
    <property type="entry name" value="RHODANESE DOMAIN-CONTAINING PROTEIN"/>
    <property type="match status" value="1"/>
</dbReference>
<dbReference type="InterPro" id="IPR029045">
    <property type="entry name" value="ClpP/crotonase-like_dom_sf"/>
</dbReference>
<organism evidence="2 3">
    <name type="scientific">Mortierella alpina</name>
    <name type="common">Oleaginous fungus</name>
    <name type="synonym">Mortierella renispora</name>
    <dbReference type="NCBI Taxonomy" id="64518"/>
    <lineage>
        <taxon>Eukaryota</taxon>
        <taxon>Fungi</taxon>
        <taxon>Fungi incertae sedis</taxon>
        <taxon>Mucoromycota</taxon>
        <taxon>Mortierellomycotina</taxon>
        <taxon>Mortierellomycetes</taxon>
        <taxon>Mortierellales</taxon>
        <taxon>Mortierellaceae</taxon>
        <taxon>Mortierella</taxon>
    </lineage>
</organism>
<evidence type="ECO:0000313" key="2">
    <source>
        <dbReference type="EMBL" id="KAG9319609.1"/>
    </source>
</evidence>
<dbReference type="AlphaFoldDB" id="A0A9P7ZWW5"/>
<dbReference type="InterPro" id="IPR052766">
    <property type="entry name" value="S41A_metabolite_peptidase"/>
</dbReference>
<evidence type="ECO:0008006" key="4">
    <source>
        <dbReference type="Google" id="ProtNLM"/>
    </source>
</evidence>
<dbReference type="EMBL" id="JAIFTL010000411">
    <property type="protein sequence ID" value="KAG9319609.1"/>
    <property type="molecule type" value="Genomic_DNA"/>
</dbReference>
<name>A0A9P7ZWW5_MORAP</name>
<feature type="compositionally biased region" description="Polar residues" evidence="1">
    <location>
        <begin position="296"/>
        <end position="305"/>
    </location>
</feature>
<dbReference type="Proteomes" id="UP000717515">
    <property type="component" value="Unassembled WGS sequence"/>
</dbReference>
<sequence length="817" mass="90305">MGALYPAFYLLLATDVPPDPCLAATSAQYPIAYDVAKACLDANFPFPTNNRAKTASTVKSLIGSSYVFEDMAESPPSVPGLTLGPAPLARDIDALLAMQTNAVMHATAAQTHREFHERISDILIKARDAHLSYTADCFSQFSFDHGFLMAEMMDDTGSINMMVSALPSFDTLSSLKFTPDSCSIVTINDQPTTQFIQAWADSNLDISKNAEVRYNLAFGRPIFVPGKPGVFTNGQFSRRSRIPAESALSFGFSCPHLWGPGTVKQVDVKWGARFDGTQLNVTQYYNSYCAPPMTTNSVNRGTTLESPEKQEQQQHQQQIPFEDLPEPAKEYAIDKVVKEFKALPDWLAKRTQEIILGPADDDKSSIKWTDEMDEGVLRAQAARILRAMPVFESTPKLPIFEPPEVFELQSSRIIAKAQAYQVLRLSPLGVHAILLGDNTTGVIIIPTFQPGEDATVKAQFHASLIEAIVVLRPMAERLILDLSRNGGGNICLSRRALELFFPETPQAITNYRYSDLGAMLVETGSAPSGDVFTVTGGSIADKAYLSTTISHPNRRFNFTNYFTDDCAQLPYGKLPVDPTEESNRPRAVKKGFVYDANAVYHPWDAEDIIIFDEGTCGSACATFANQLHQKNKVKTVVVASGRNKDPISFSAFPGGQVLNLDVYNDLRKLFMSQSLSDTIVNDQLEHGAAANRIKEQQQALNKRQDDGTAHSQATFTETQAGDIVKLLPEPLQHKANLSCTWRQTYNTGDAQVLFTTNGDGPAVPNWPNLATWTEYSFLPADFRIPYKSIDFESYHNMWERARDVAWPNTTPYDEATA</sequence>
<dbReference type="SUPFAM" id="SSF52096">
    <property type="entry name" value="ClpP/crotonase"/>
    <property type="match status" value="1"/>
</dbReference>
<feature type="region of interest" description="Disordered" evidence="1">
    <location>
        <begin position="296"/>
        <end position="317"/>
    </location>
</feature>
<dbReference type="Gene3D" id="3.90.226.10">
    <property type="entry name" value="2-enoyl-CoA Hydratase, Chain A, domain 1"/>
    <property type="match status" value="1"/>
</dbReference>
<proteinExistence type="predicted"/>
<evidence type="ECO:0000256" key="1">
    <source>
        <dbReference type="SAM" id="MobiDB-lite"/>
    </source>
</evidence>
<dbReference type="PANTHER" id="PTHR37049">
    <property type="entry name" value="PEPTIDASE S41 FAMILY PROTEIN"/>
    <property type="match status" value="1"/>
</dbReference>